<protein>
    <recommendedName>
        <fullName evidence="4">MULE transposase domain-containing protein</fullName>
    </recommendedName>
</protein>
<gene>
    <name evidence="2" type="ORF">BT96DRAFT_842891</name>
</gene>
<feature type="non-terminal residue" evidence="2">
    <location>
        <position position="1"/>
    </location>
</feature>
<sequence length="478" mass="54423">LAIFVPVDPTDLRAVIVPKAGIAHNHPTFPRMKVPCAVRMKYANAVEIFGPVAATTLRVDKAASTRSLLGGKLPQELHESMINDRVRRNIVKGMKHESAPSGFDLGVLHQFNLEQQDVLAERYIQSVNTHADGMYVIITMNPQLAPFLHKARWIMVDTTFKVVHGKTNEWKLVIWVGEFNKRLVVGRVWSNRATRSAFQLVWDGIFDAVKVLTGKELVFRLFSKSSELMGAIGDAEGAQAQALGDTVISRRMNNPAVSKMASFNADEILLSIWKTCLVHYTRGILNILDHISSEDQDYLRRFLYLELGETPEFYEFCNNHTNKKIQDWWRHKKSYPWLLPSYNRSLSQMKKKYWDLMPADTNPIEGSHAQDNQVMSTNHPILHAIILLVVHVNYSRNLLTFDSLSAKQYDNDNARILLASMNSGILAKRDNTQEDLFKAQGRRQESMNRKRCATAEASVEEERLSSQLKDYQGKAKET</sequence>
<dbReference type="EMBL" id="ML770243">
    <property type="protein sequence ID" value="KAE9384038.1"/>
    <property type="molecule type" value="Genomic_DNA"/>
</dbReference>
<organism evidence="2 3">
    <name type="scientific">Gymnopus androsaceus JB14</name>
    <dbReference type="NCBI Taxonomy" id="1447944"/>
    <lineage>
        <taxon>Eukaryota</taxon>
        <taxon>Fungi</taxon>
        <taxon>Dikarya</taxon>
        <taxon>Basidiomycota</taxon>
        <taxon>Agaricomycotina</taxon>
        <taxon>Agaricomycetes</taxon>
        <taxon>Agaricomycetidae</taxon>
        <taxon>Agaricales</taxon>
        <taxon>Marasmiineae</taxon>
        <taxon>Omphalotaceae</taxon>
        <taxon>Gymnopus</taxon>
    </lineage>
</organism>
<evidence type="ECO:0000256" key="1">
    <source>
        <dbReference type="SAM" id="MobiDB-lite"/>
    </source>
</evidence>
<dbReference type="AlphaFoldDB" id="A0A6A4GF14"/>
<dbReference type="OrthoDB" id="3028326at2759"/>
<evidence type="ECO:0000313" key="3">
    <source>
        <dbReference type="Proteomes" id="UP000799118"/>
    </source>
</evidence>
<feature type="region of interest" description="Disordered" evidence="1">
    <location>
        <begin position="440"/>
        <end position="478"/>
    </location>
</feature>
<evidence type="ECO:0008006" key="4">
    <source>
        <dbReference type="Google" id="ProtNLM"/>
    </source>
</evidence>
<evidence type="ECO:0000313" key="2">
    <source>
        <dbReference type="EMBL" id="KAE9384038.1"/>
    </source>
</evidence>
<name>A0A6A4GF14_9AGAR</name>
<keyword evidence="3" id="KW-1185">Reference proteome</keyword>
<proteinExistence type="predicted"/>
<reference evidence="2" key="1">
    <citation type="journal article" date="2019" name="Environ. Microbiol.">
        <title>Fungal ecological strategies reflected in gene transcription - a case study of two litter decomposers.</title>
        <authorList>
            <person name="Barbi F."/>
            <person name="Kohler A."/>
            <person name="Barry K."/>
            <person name="Baskaran P."/>
            <person name="Daum C."/>
            <person name="Fauchery L."/>
            <person name="Ihrmark K."/>
            <person name="Kuo A."/>
            <person name="LaButti K."/>
            <person name="Lipzen A."/>
            <person name="Morin E."/>
            <person name="Grigoriev I.V."/>
            <person name="Henrissat B."/>
            <person name="Lindahl B."/>
            <person name="Martin F."/>
        </authorList>
    </citation>
    <scope>NUCLEOTIDE SEQUENCE</scope>
    <source>
        <strain evidence="2">JB14</strain>
    </source>
</reference>
<dbReference type="Proteomes" id="UP000799118">
    <property type="component" value="Unassembled WGS sequence"/>
</dbReference>
<accession>A0A6A4GF14</accession>